<gene>
    <name evidence="1" type="ORF">GPA22_20810</name>
</gene>
<name>A0ABX1Q422_9RHOO</name>
<dbReference type="Proteomes" id="UP000623795">
    <property type="component" value="Unassembled WGS sequence"/>
</dbReference>
<dbReference type="EMBL" id="WTVN01000051">
    <property type="protein sequence ID" value="NMG46165.1"/>
    <property type="molecule type" value="Genomic_DNA"/>
</dbReference>
<proteinExistence type="predicted"/>
<keyword evidence="2" id="KW-1185">Reference proteome</keyword>
<accession>A0ABX1Q422</accession>
<organism evidence="1 2">
    <name type="scientific">Aromatoleum toluvorans</name>
    <dbReference type="NCBI Taxonomy" id="92002"/>
    <lineage>
        <taxon>Bacteria</taxon>
        <taxon>Pseudomonadati</taxon>
        <taxon>Pseudomonadota</taxon>
        <taxon>Betaproteobacteria</taxon>
        <taxon>Rhodocyclales</taxon>
        <taxon>Rhodocyclaceae</taxon>
        <taxon>Aromatoleum</taxon>
    </lineage>
</organism>
<sequence>MKRLELDFRRSPATGAAGWALLAAGVVLAGTVLWAGVQIRDEVAAQEASARQILASLPEPLRNVQPTAVGGMERDGALAGMQRVQESIDNRPWQSLFATLEALASKDIALLSLTPDARKHQVRITAEARDLGAMLDYHRKLEDTPALRDVSLVNHEFAEQVQGRPVRFSLLASWVTDHATP</sequence>
<evidence type="ECO:0000313" key="2">
    <source>
        <dbReference type="Proteomes" id="UP000623795"/>
    </source>
</evidence>
<reference evidence="1 2" key="1">
    <citation type="submission" date="2019-12" db="EMBL/GenBank/DDBJ databases">
        <title>Comparative genomics gives insights into the taxonomy of the Azoarcus-Aromatoleum group and reveals separate origins of nif in the plant-associated Azoarcus and non-plant-associated Aromatoleum sub-groups.</title>
        <authorList>
            <person name="Lafos M."/>
            <person name="Maluk M."/>
            <person name="Batista M."/>
            <person name="Junghare M."/>
            <person name="Carmona M."/>
            <person name="Faoro H."/>
            <person name="Cruz L.M."/>
            <person name="Battistoni F."/>
            <person name="De Souza E."/>
            <person name="Pedrosa F."/>
            <person name="Chen W.-M."/>
            <person name="Poole P.S."/>
            <person name="Dixon R.A."/>
            <person name="James E.K."/>
        </authorList>
    </citation>
    <scope>NUCLEOTIDE SEQUENCE [LARGE SCALE GENOMIC DNA]</scope>
    <source>
        <strain evidence="1 2">Td21</strain>
    </source>
</reference>
<protein>
    <submittedName>
        <fullName evidence="1">Pilus assembly protein</fullName>
    </submittedName>
</protein>
<dbReference type="RefSeq" id="WP_169257992.1">
    <property type="nucleotide sequence ID" value="NZ_WTVN01000051.1"/>
</dbReference>
<evidence type="ECO:0000313" key="1">
    <source>
        <dbReference type="EMBL" id="NMG46165.1"/>
    </source>
</evidence>
<comment type="caution">
    <text evidence="1">The sequence shown here is derived from an EMBL/GenBank/DDBJ whole genome shotgun (WGS) entry which is preliminary data.</text>
</comment>